<evidence type="ECO:0000256" key="9">
    <source>
        <dbReference type="ARBA" id="ARBA00022723"/>
    </source>
</evidence>
<feature type="disulfide bond" evidence="21">
    <location>
        <begin position="126"/>
        <end position="340"/>
    </location>
</feature>
<organism evidence="24 25">
    <name type="scientific">Paspalum notatum var. saurae</name>
    <dbReference type="NCBI Taxonomy" id="547442"/>
    <lineage>
        <taxon>Eukaryota</taxon>
        <taxon>Viridiplantae</taxon>
        <taxon>Streptophyta</taxon>
        <taxon>Embryophyta</taxon>
        <taxon>Tracheophyta</taxon>
        <taxon>Spermatophyta</taxon>
        <taxon>Magnoliopsida</taxon>
        <taxon>Liliopsida</taxon>
        <taxon>Poales</taxon>
        <taxon>Poaceae</taxon>
        <taxon>PACMAD clade</taxon>
        <taxon>Panicoideae</taxon>
        <taxon>Andropogonodae</taxon>
        <taxon>Paspaleae</taxon>
        <taxon>Paspalinae</taxon>
        <taxon>Paspalum</taxon>
    </lineage>
</organism>
<dbReference type="PANTHER" id="PTHR31235">
    <property type="entry name" value="PEROXIDASE 25-RELATED"/>
    <property type="match status" value="1"/>
</dbReference>
<feature type="binding site" evidence="19">
    <location>
        <position position="249"/>
    </location>
    <ligand>
        <name>Ca(2+)</name>
        <dbReference type="ChEBI" id="CHEBI:29108"/>
        <label>2</label>
    </ligand>
</feature>
<keyword evidence="8" id="KW-0349">Heme</keyword>
<evidence type="ECO:0000256" key="15">
    <source>
        <dbReference type="ARBA" id="ARBA00023180"/>
    </source>
</evidence>
<feature type="binding site" evidence="19">
    <location>
        <position position="75"/>
    </location>
    <ligand>
        <name>Ca(2+)</name>
        <dbReference type="ChEBI" id="CHEBI:29108"/>
        <label>1</label>
    </ligand>
</feature>
<comment type="function">
    <text evidence="2">Removal of H(2)O(2), oxidation of toxic reductants, biosynthesis and degradation of lignin, suberization, auxin catabolism, response to environmental stresses such as wounding, pathogen attack and oxidative stress. These functions might be dependent on each isozyme/isoform in each plant tissue.</text>
</comment>
<dbReference type="InterPro" id="IPR000823">
    <property type="entry name" value="Peroxidase_pln"/>
</dbReference>
<feature type="site" description="Transition state stabilizer" evidence="20">
    <location>
        <position position="67"/>
    </location>
</feature>
<accession>A0AAQ3TCK7</accession>
<keyword evidence="15" id="KW-0325">Glycoprotein</keyword>
<comment type="cofactor">
    <cofactor evidence="19">
        <name>Ca(2+)</name>
        <dbReference type="ChEBI" id="CHEBI:29108"/>
    </cofactor>
    <text evidence="19">Binds 2 calcium ions per subunit.</text>
</comment>
<feature type="disulfide bond" evidence="21">
    <location>
        <begin position="73"/>
        <end position="78"/>
    </location>
</feature>
<dbReference type="PROSITE" id="PS00435">
    <property type="entry name" value="PEROXIDASE_1"/>
    <property type="match status" value="2"/>
</dbReference>
<feature type="binding site" evidence="19">
    <location>
        <position position="79"/>
    </location>
    <ligand>
        <name>Ca(2+)</name>
        <dbReference type="ChEBI" id="CHEBI:29108"/>
        <label>1</label>
    </ligand>
</feature>
<keyword evidence="12" id="KW-0560">Oxidoreductase</keyword>
<evidence type="ECO:0000256" key="16">
    <source>
        <dbReference type="ARBA" id="ARBA00023324"/>
    </source>
</evidence>
<feature type="binding site" evidence="19">
    <location>
        <position position="272"/>
    </location>
    <ligand>
        <name>Ca(2+)</name>
        <dbReference type="ChEBI" id="CHEBI:29108"/>
        <label>2</label>
    </ligand>
</feature>
<dbReference type="GO" id="GO:0046872">
    <property type="term" value="F:metal ion binding"/>
    <property type="evidence" value="ECO:0007669"/>
    <property type="project" value="UniProtKB-KW"/>
</dbReference>
<evidence type="ECO:0000256" key="4">
    <source>
        <dbReference type="ARBA" id="ARBA00006873"/>
    </source>
</evidence>
<dbReference type="GO" id="GO:0042744">
    <property type="term" value="P:hydrogen peroxide catabolic process"/>
    <property type="evidence" value="ECO:0007669"/>
    <property type="project" value="UniProtKB-KW"/>
</dbReference>
<feature type="binding site" evidence="19">
    <location>
        <position position="72"/>
    </location>
    <ligand>
        <name>Ca(2+)</name>
        <dbReference type="ChEBI" id="CHEBI:29108"/>
        <label>1</label>
    </ligand>
</feature>
<evidence type="ECO:0000256" key="5">
    <source>
        <dbReference type="ARBA" id="ARBA00012313"/>
    </source>
</evidence>
<name>A0AAQ3TCK7_PASNO</name>
<reference evidence="24 25" key="1">
    <citation type="submission" date="2024-02" db="EMBL/GenBank/DDBJ databases">
        <title>High-quality chromosome-scale genome assembly of Pensacola bahiagrass (Paspalum notatum Flugge var. saurae).</title>
        <authorList>
            <person name="Vega J.M."/>
            <person name="Podio M."/>
            <person name="Orjuela J."/>
            <person name="Siena L.A."/>
            <person name="Pessino S.C."/>
            <person name="Combes M.C."/>
            <person name="Mariac C."/>
            <person name="Albertini E."/>
            <person name="Pupilli F."/>
            <person name="Ortiz J.P.A."/>
            <person name="Leblanc O."/>
        </authorList>
    </citation>
    <scope>NUCLEOTIDE SEQUENCE [LARGE SCALE GENOMIC DNA]</scope>
    <source>
        <strain evidence="24">R1</strain>
        <tissue evidence="24">Leaf</tissue>
    </source>
</reference>
<evidence type="ECO:0000256" key="1">
    <source>
        <dbReference type="ARBA" id="ARBA00000189"/>
    </source>
</evidence>
<dbReference type="Proteomes" id="UP001341281">
    <property type="component" value="Chromosome 04"/>
</dbReference>
<evidence type="ECO:0000256" key="2">
    <source>
        <dbReference type="ARBA" id="ARBA00002322"/>
    </source>
</evidence>
<gene>
    <name evidence="24" type="ORF">U9M48_020074</name>
</gene>
<keyword evidence="25" id="KW-1185">Reference proteome</keyword>
<dbReference type="GO" id="GO:0006979">
    <property type="term" value="P:response to oxidative stress"/>
    <property type="evidence" value="ECO:0007669"/>
    <property type="project" value="InterPro"/>
</dbReference>
<evidence type="ECO:0000256" key="12">
    <source>
        <dbReference type="ARBA" id="ARBA00023002"/>
    </source>
</evidence>
<feature type="binding site" evidence="19">
    <location>
        <position position="77"/>
    </location>
    <ligand>
        <name>Ca(2+)</name>
        <dbReference type="ChEBI" id="CHEBI:29108"/>
        <label>1</label>
    </ligand>
</feature>
<evidence type="ECO:0000259" key="23">
    <source>
        <dbReference type="PROSITE" id="PS50873"/>
    </source>
</evidence>
<keyword evidence="7" id="KW-0575">Peroxidase</keyword>
<dbReference type="PROSITE" id="PS50873">
    <property type="entry name" value="PEROXIDASE_4"/>
    <property type="match status" value="2"/>
</dbReference>
<evidence type="ECO:0000256" key="20">
    <source>
        <dbReference type="PIRSR" id="PIRSR600823-4"/>
    </source>
</evidence>
<keyword evidence="9 19" id="KW-0479">Metal-binding</keyword>
<keyword evidence="11 19" id="KW-0106">Calcium</keyword>
<dbReference type="GO" id="GO:0005576">
    <property type="term" value="C:extracellular region"/>
    <property type="evidence" value="ECO:0007669"/>
    <property type="project" value="UniProtKB-SubCell"/>
</dbReference>
<evidence type="ECO:0000256" key="18">
    <source>
        <dbReference type="PIRSR" id="PIRSR600823-2"/>
    </source>
</evidence>
<evidence type="ECO:0000256" key="6">
    <source>
        <dbReference type="ARBA" id="ARBA00022525"/>
    </source>
</evidence>
<feature type="binding site" evidence="19">
    <location>
        <position position="81"/>
    </location>
    <ligand>
        <name>Ca(2+)</name>
        <dbReference type="ChEBI" id="CHEBI:29108"/>
        <label>1</label>
    </ligand>
</feature>
<feature type="active site" description="Proton acceptor" evidence="17">
    <location>
        <position position="71"/>
    </location>
</feature>
<evidence type="ECO:0000256" key="11">
    <source>
        <dbReference type="ARBA" id="ARBA00022837"/>
    </source>
</evidence>
<dbReference type="EC" id="1.11.1.7" evidence="5"/>
<comment type="subcellular location">
    <subcellularLocation>
        <location evidence="3">Secreted</location>
    </subcellularLocation>
</comment>
<comment type="similarity">
    <text evidence="4">Belongs to the peroxidase family. Ascorbate peroxidase subfamily.</text>
</comment>
<evidence type="ECO:0000256" key="10">
    <source>
        <dbReference type="ARBA" id="ARBA00022729"/>
    </source>
</evidence>
<feature type="disulfide bond" evidence="21">
    <location>
        <begin position="40"/>
        <end position="120"/>
    </location>
</feature>
<evidence type="ECO:0000313" key="25">
    <source>
        <dbReference type="Proteomes" id="UP001341281"/>
    </source>
</evidence>
<dbReference type="Gene3D" id="1.10.520.10">
    <property type="match status" value="2"/>
</dbReference>
<dbReference type="InterPro" id="IPR033905">
    <property type="entry name" value="Secretory_peroxidase"/>
</dbReference>
<feature type="disulfide bond" evidence="21">
    <location>
        <begin position="207"/>
        <end position="233"/>
    </location>
</feature>
<dbReference type="Pfam" id="PF00141">
    <property type="entry name" value="peroxidase"/>
    <property type="match status" value="2"/>
</dbReference>
<dbReference type="AlphaFoldDB" id="A0AAQ3TCK7"/>
<dbReference type="InterPro" id="IPR010255">
    <property type="entry name" value="Haem_peroxidase_sf"/>
</dbReference>
<evidence type="ECO:0000313" key="24">
    <source>
        <dbReference type="EMBL" id="WVZ71489.1"/>
    </source>
</evidence>
<dbReference type="GO" id="GO:0140825">
    <property type="term" value="F:lactoperoxidase activity"/>
    <property type="evidence" value="ECO:0007669"/>
    <property type="project" value="UniProtKB-EC"/>
</dbReference>
<dbReference type="InterPro" id="IPR019794">
    <property type="entry name" value="Peroxidases_AS"/>
</dbReference>
<dbReference type="SUPFAM" id="SSF48113">
    <property type="entry name" value="Heme-dependent peroxidases"/>
    <property type="match status" value="2"/>
</dbReference>
<feature type="binding site" evidence="18">
    <location>
        <position position="170"/>
    </location>
    <ligand>
        <name>substrate</name>
    </ligand>
</feature>
<feature type="domain" description="Plant heme peroxidase family profile" evidence="23">
    <location>
        <begin position="30"/>
        <end position="344"/>
    </location>
</feature>
<sequence>MKLSAAVLVALVAVQAAVLLAAVPAAQAGELKLGYYGKKCKGVENIVKWHVIKALKANRRVGAALVRLIFHDCFVRGCDASVLLDASYDNPHPEKEAPVNIGLAAFDLLEEIKAAVEKRCPGVVSCADLLIYAGRDAASLLSNGHVHFDVPAGRLDGYVSKAEEAQAELPDSTDDVQKLIANFARKNFTVEELVILSGAHSIGQGHCSSFTGRLSEPATQITPAYRDLLNYKCPQGYNPAVVNNVRDEDYGVVARYMPGFTSRVRKVPDFLDNSYYHDNLAKIVTFHSDWTLLTHKEALGHVHEYADNGTPWDEDFSDSLVKLSKLPMPAGSKGEIRKKCSVINHQIMKASAVFLVLVAFQLAAAAVVQSTAPGTPTVGYYNDKCNCSVEDIISATVKSALDADITKGAALVRLFFHDCFVRGCDGSVLLDPTSANPNPEKTADANIGLRGFDVIDAIKTNLESACPNTVSCADILAFAARDASRYLSSGGVDYAVPAGRLDGVVSSAGDSDATLPGSTFDVSRLISNFAVKGFTLEELVILSGAHSVGRAHCSSFLDRLSAPDGEINPYFRDGVLAKECGGGAGQSALVENNIRDQSAAALGNLTSYVVPANGGDTLDHSYYINSLNNLVLFHSDRALVGNNATLKHVHEYADNGTLWNIDFAATLVKLSLLGMPPGSAGEIRKTCRSTN</sequence>
<dbReference type="InterPro" id="IPR002016">
    <property type="entry name" value="Haem_peroxidase"/>
</dbReference>
<dbReference type="Gene3D" id="1.10.420.10">
    <property type="entry name" value="Peroxidase, domain 2"/>
    <property type="match status" value="2"/>
</dbReference>
<proteinExistence type="inferred from homology"/>
<evidence type="ECO:0000256" key="13">
    <source>
        <dbReference type="ARBA" id="ARBA00023004"/>
    </source>
</evidence>
<feature type="binding site" description="axial binding residue" evidence="19">
    <location>
        <position position="200"/>
    </location>
    <ligand>
        <name>heme b</name>
        <dbReference type="ChEBI" id="CHEBI:60344"/>
    </ligand>
    <ligandPart>
        <name>Fe</name>
        <dbReference type="ChEBI" id="CHEBI:18248"/>
    </ligandPart>
</feature>
<dbReference type="InterPro" id="IPR019793">
    <property type="entry name" value="Peroxidases_heam-ligand_BS"/>
</dbReference>
<feature type="signal peptide" evidence="22">
    <location>
        <begin position="1"/>
        <end position="28"/>
    </location>
</feature>
<dbReference type="PROSITE" id="PS00436">
    <property type="entry name" value="PEROXIDASE_2"/>
    <property type="match status" value="2"/>
</dbReference>
<protein>
    <recommendedName>
        <fullName evidence="5">peroxidase</fullName>
        <ecNumber evidence="5">1.11.1.7</ecNumber>
    </recommendedName>
</protein>
<feature type="binding site" evidence="19">
    <location>
        <position position="94"/>
    </location>
    <ligand>
        <name>Ca(2+)</name>
        <dbReference type="ChEBI" id="CHEBI:29108"/>
        <label>1</label>
    </ligand>
</feature>
<evidence type="ECO:0000256" key="17">
    <source>
        <dbReference type="PIRSR" id="PIRSR600823-1"/>
    </source>
</evidence>
<dbReference type="FunFam" id="1.10.420.10:FF:000012">
    <property type="entry name" value="Peroxidase"/>
    <property type="match status" value="2"/>
</dbReference>
<keyword evidence="14 21" id="KW-1015">Disulfide bond</keyword>
<dbReference type="FunFam" id="1.10.520.10:FF:000006">
    <property type="entry name" value="Peroxidase"/>
    <property type="match status" value="2"/>
</dbReference>
<dbReference type="PRINTS" id="PR00461">
    <property type="entry name" value="PLPEROXIDASE"/>
</dbReference>
<dbReference type="PRINTS" id="PR00458">
    <property type="entry name" value="PEROXIDASE"/>
</dbReference>
<keyword evidence="10 22" id="KW-0732">Signal</keyword>
<evidence type="ECO:0000256" key="3">
    <source>
        <dbReference type="ARBA" id="ARBA00004613"/>
    </source>
</evidence>
<evidence type="ECO:0000256" key="8">
    <source>
        <dbReference type="ARBA" id="ARBA00022617"/>
    </source>
</evidence>
<dbReference type="EMBL" id="CP144748">
    <property type="protein sequence ID" value="WVZ71489.1"/>
    <property type="molecule type" value="Genomic_DNA"/>
</dbReference>
<dbReference type="CDD" id="cd00693">
    <property type="entry name" value="secretory_peroxidase"/>
    <property type="match status" value="2"/>
</dbReference>
<evidence type="ECO:0000256" key="7">
    <source>
        <dbReference type="ARBA" id="ARBA00022559"/>
    </source>
</evidence>
<evidence type="ECO:0000256" key="19">
    <source>
        <dbReference type="PIRSR" id="PIRSR600823-3"/>
    </source>
</evidence>
<evidence type="ECO:0000256" key="22">
    <source>
        <dbReference type="SAM" id="SignalP"/>
    </source>
</evidence>
<keyword evidence="6" id="KW-0964">Secreted</keyword>
<keyword evidence="13 19" id="KW-0408">Iron</keyword>
<feature type="domain" description="Plant heme peroxidase family profile" evidence="23">
    <location>
        <begin position="375"/>
        <end position="691"/>
    </location>
</feature>
<comment type="catalytic activity">
    <reaction evidence="1">
        <text>2 a phenolic donor + H2O2 = 2 a phenolic radical donor + 2 H2O</text>
        <dbReference type="Rhea" id="RHEA:56136"/>
        <dbReference type="ChEBI" id="CHEBI:15377"/>
        <dbReference type="ChEBI" id="CHEBI:16240"/>
        <dbReference type="ChEBI" id="CHEBI:139520"/>
        <dbReference type="ChEBI" id="CHEBI:139521"/>
        <dbReference type="EC" id="1.11.1.7"/>
    </reaction>
</comment>
<feature type="chain" id="PRO_5043020724" description="peroxidase" evidence="22">
    <location>
        <begin position="29"/>
        <end position="691"/>
    </location>
</feature>
<dbReference type="GO" id="GO:0020037">
    <property type="term" value="F:heme binding"/>
    <property type="evidence" value="ECO:0007669"/>
    <property type="project" value="InterPro"/>
</dbReference>
<keyword evidence="16" id="KW-0376">Hydrogen peroxide</keyword>
<comment type="cofactor">
    <cofactor evidence="19">
        <name>heme b</name>
        <dbReference type="ChEBI" id="CHEBI:60344"/>
    </cofactor>
    <text evidence="19">Binds 1 heme b (iron(II)-protoporphyrin IX) group per subunit.</text>
</comment>
<evidence type="ECO:0000256" key="21">
    <source>
        <dbReference type="PIRSR" id="PIRSR600823-5"/>
    </source>
</evidence>
<evidence type="ECO:0000256" key="14">
    <source>
        <dbReference type="ARBA" id="ARBA00023157"/>
    </source>
</evidence>